<keyword evidence="3" id="KW-1185">Reference proteome</keyword>
<sequence>MASDSEPTVETEKAAPVVVGPDPTAFPDGGLEAWLVVVGGFCTVFASFGWINCIGIFQDYYESTLLSHYSSSQVAWIPSTESFMMFFCVRRCFTSSNDPSTDKDHRDQW</sequence>
<comment type="caution">
    <text evidence="2">The sequence shown here is derived from an EMBL/GenBank/DDBJ whole genome shotgun (WGS) entry which is preliminary data.</text>
</comment>
<keyword evidence="1" id="KW-0472">Membrane</keyword>
<name>A0A9W9CKK8_9PLEO</name>
<dbReference type="AlphaFoldDB" id="A0A9W9CKK8"/>
<gene>
    <name evidence="2" type="ORF">N0V83_006841</name>
</gene>
<proteinExistence type="predicted"/>
<protein>
    <submittedName>
        <fullName evidence="2">Uncharacterized protein</fullName>
    </submittedName>
</protein>
<dbReference type="OrthoDB" id="5667at2759"/>
<feature type="transmembrane region" description="Helical" evidence="1">
    <location>
        <begin position="33"/>
        <end position="57"/>
    </location>
</feature>
<evidence type="ECO:0000256" key="1">
    <source>
        <dbReference type="SAM" id="Phobius"/>
    </source>
</evidence>
<evidence type="ECO:0000313" key="2">
    <source>
        <dbReference type="EMBL" id="KAJ4367260.1"/>
    </source>
</evidence>
<organism evidence="2 3">
    <name type="scientific">Neocucurbitaria cava</name>
    <dbReference type="NCBI Taxonomy" id="798079"/>
    <lineage>
        <taxon>Eukaryota</taxon>
        <taxon>Fungi</taxon>
        <taxon>Dikarya</taxon>
        <taxon>Ascomycota</taxon>
        <taxon>Pezizomycotina</taxon>
        <taxon>Dothideomycetes</taxon>
        <taxon>Pleosporomycetidae</taxon>
        <taxon>Pleosporales</taxon>
        <taxon>Pleosporineae</taxon>
        <taxon>Cucurbitariaceae</taxon>
        <taxon>Neocucurbitaria</taxon>
    </lineage>
</organism>
<keyword evidence="1" id="KW-0812">Transmembrane</keyword>
<dbReference type="Proteomes" id="UP001140560">
    <property type="component" value="Unassembled WGS sequence"/>
</dbReference>
<reference evidence="2" key="1">
    <citation type="submission" date="2022-10" db="EMBL/GenBank/DDBJ databases">
        <title>Tapping the CABI collections for fungal endophytes: first genome assemblies for Collariella, Neodidymelliopsis, Ascochyta clinopodiicola, Didymella pomorum, Didymosphaeria variabile, Neocosmospora piperis and Neocucurbitaria cava.</title>
        <authorList>
            <person name="Hill R."/>
        </authorList>
    </citation>
    <scope>NUCLEOTIDE SEQUENCE</scope>
    <source>
        <strain evidence="2">IMI 356814</strain>
    </source>
</reference>
<keyword evidence="1" id="KW-1133">Transmembrane helix</keyword>
<dbReference type="EMBL" id="JAPEUY010000012">
    <property type="protein sequence ID" value="KAJ4367260.1"/>
    <property type="molecule type" value="Genomic_DNA"/>
</dbReference>
<evidence type="ECO:0000313" key="3">
    <source>
        <dbReference type="Proteomes" id="UP001140560"/>
    </source>
</evidence>
<accession>A0A9W9CKK8</accession>